<proteinExistence type="predicted"/>
<keyword evidence="2" id="KW-1185">Reference proteome</keyword>
<gene>
    <name evidence="1" type="ORF">BTN50_0030</name>
</gene>
<evidence type="ECO:0000313" key="2">
    <source>
        <dbReference type="Proteomes" id="UP000218160"/>
    </source>
</evidence>
<evidence type="ECO:0000313" key="1">
    <source>
        <dbReference type="EMBL" id="ATF08578.1"/>
    </source>
</evidence>
<dbReference type="Proteomes" id="UP000218160">
    <property type="component" value="Chromosome 1"/>
</dbReference>
<accession>A0A291B6F7</accession>
<dbReference type="KEGG" id="elux:BTN50_0030"/>
<sequence length="37" mass="4188">MKQDMLLAGTPDDNLVLNYAIFDANQFTLVTQAFHCK</sequence>
<organism evidence="1 2">
    <name type="scientific">Candidatus Enterovibrio altilux</name>
    <dbReference type="NCBI Taxonomy" id="1927128"/>
    <lineage>
        <taxon>Bacteria</taxon>
        <taxon>Pseudomonadati</taxon>
        <taxon>Pseudomonadota</taxon>
        <taxon>Gammaproteobacteria</taxon>
        <taxon>Vibrionales</taxon>
        <taxon>Vibrionaceae</taxon>
        <taxon>Enterovibrio</taxon>
    </lineage>
</organism>
<dbReference type="AlphaFoldDB" id="A0A291B6F7"/>
<dbReference type="EMBL" id="CP020660">
    <property type="protein sequence ID" value="ATF08578.1"/>
    <property type="molecule type" value="Genomic_DNA"/>
</dbReference>
<reference evidence="2" key="1">
    <citation type="submission" date="2017-04" db="EMBL/GenBank/DDBJ databases">
        <title>Genome evolution of the luminous symbionts of deep sea anglerfish.</title>
        <authorList>
            <person name="Hendry T.A."/>
        </authorList>
    </citation>
    <scope>NUCLEOTIDE SEQUENCE [LARGE SCALE GENOMIC DNA]</scope>
</reference>
<name>A0A291B6F7_9GAMM</name>
<protein>
    <submittedName>
        <fullName evidence="1">Uncharacterized protein</fullName>
    </submittedName>
</protein>